<comment type="similarity">
    <text evidence="1">Belongs to the universal stress protein A family.</text>
</comment>
<dbReference type="Pfam" id="PF00582">
    <property type="entry name" value="Usp"/>
    <property type="match status" value="2"/>
</dbReference>
<dbReference type="InterPro" id="IPR006015">
    <property type="entry name" value="Universal_stress_UspA"/>
</dbReference>
<gene>
    <name evidence="4" type="ORF">TQ37_06160</name>
</gene>
<dbReference type="PRINTS" id="PR01438">
    <property type="entry name" value="UNVRSLSTRESS"/>
</dbReference>
<accession>A0A0G8AVA4</accession>
<dbReference type="PANTHER" id="PTHR46268">
    <property type="entry name" value="STRESS RESPONSE PROTEIN NHAX"/>
    <property type="match status" value="1"/>
</dbReference>
<evidence type="ECO:0000256" key="1">
    <source>
        <dbReference type="ARBA" id="ARBA00008791"/>
    </source>
</evidence>
<dbReference type="PANTHER" id="PTHR46268:SF6">
    <property type="entry name" value="UNIVERSAL STRESS PROTEIN UP12"/>
    <property type="match status" value="1"/>
</dbReference>
<dbReference type="Proteomes" id="UP000035037">
    <property type="component" value="Unassembled WGS sequence"/>
</dbReference>
<dbReference type="InterPro" id="IPR006016">
    <property type="entry name" value="UspA"/>
</dbReference>
<dbReference type="InterPro" id="IPR013580">
    <property type="entry name" value="LI-POR_suB-like_C"/>
</dbReference>
<dbReference type="Gene3D" id="3.40.50.620">
    <property type="entry name" value="HUPs"/>
    <property type="match status" value="2"/>
</dbReference>
<evidence type="ECO:0000259" key="3">
    <source>
        <dbReference type="Pfam" id="PF08369"/>
    </source>
</evidence>
<evidence type="ECO:0008006" key="6">
    <source>
        <dbReference type="Google" id="ProtNLM"/>
    </source>
</evidence>
<dbReference type="InterPro" id="IPR014729">
    <property type="entry name" value="Rossmann-like_a/b/a_fold"/>
</dbReference>
<dbReference type="CDD" id="cd00293">
    <property type="entry name" value="USP-like"/>
    <property type="match status" value="2"/>
</dbReference>
<dbReference type="GO" id="GO:0015995">
    <property type="term" value="P:chlorophyll biosynthetic process"/>
    <property type="evidence" value="ECO:0007669"/>
    <property type="project" value="InterPro"/>
</dbReference>
<dbReference type="InterPro" id="IPR042298">
    <property type="entry name" value="P-CP_red_C"/>
</dbReference>
<sequence length="642" mass="72005">MYKKIFVPVDNSEHSLSAVDMAVTLAGQFDSTVVASHAYAARMHDYRFKQMEYTLPEEYLIEEAMEKQRKIHDTLITMGLELISDSYLVVAEERCKAAGVPFEPKMYDGKNWKVIAEDIEESDYDLVIMGALGLGAVKDSTIGSVCERVTRRVRTDTLVIKNLDPETISVDGKPEGNIVVGIDGSPESFAGLRTALALGQKTGRQVEAVSVYDPYLHYAMFNSIVNVLTEKASKVFRFKEQEQLHEEVIDTGLAKIYQSHLDIARRIADEAEVDLKITLLDGKAFEKMLQYIRREEPWLLVLGRIGVHSDEDMDIGSNTENLLRQAPCNILLSSKRYVPPVDVSAEESMLWTEPATRLLNTAPDFARGIARTTIHRWAMERGHSVITRKIVEQAMGNILPRSSMIKMGIIAEDTAAKEIVNRDSVTWICSQCGYSARDFEPVRCAVCGSPAEAFQKLDKEAIVQLAKLEGGSQEQQTFDDVRLKWTKEALKELRSVPDGYQMRRAKAQIEKRARVQRVPTITLGMVRAVLTGNAEELQNLTPGGHLKTVGEHADGSREVPTRKAAQDLIQDGEFLWARNARARLTRVPEGFMRTRTKERIESVARTSKTKLITLAITEQGIKEGIKLMEEMIQEQAKADSDN</sequence>
<organism evidence="4 5">
    <name type="scientific">Candidatus Synechococcus spongiarum 15L</name>
    <dbReference type="NCBI Taxonomy" id="1608419"/>
    <lineage>
        <taxon>Bacteria</taxon>
        <taxon>Bacillati</taxon>
        <taxon>Cyanobacteriota</taxon>
        <taxon>Cyanophyceae</taxon>
        <taxon>Synechococcales</taxon>
        <taxon>Synechococcaceae</taxon>
        <taxon>Synechococcus</taxon>
    </lineage>
</organism>
<feature type="domain" description="UspA" evidence="2">
    <location>
        <begin position="177"/>
        <end position="332"/>
    </location>
</feature>
<name>A0A0G8AVA4_9SYNE</name>
<dbReference type="Gene3D" id="1.10.8.550">
    <property type="entry name" value="Proto-chlorophyllide reductase 57 kD subunit B"/>
    <property type="match status" value="3"/>
</dbReference>
<evidence type="ECO:0000313" key="5">
    <source>
        <dbReference type="Proteomes" id="UP000035037"/>
    </source>
</evidence>
<dbReference type="AlphaFoldDB" id="A0A0G8AVA4"/>
<proteinExistence type="inferred from homology"/>
<dbReference type="EMBL" id="JYFQ01000122">
    <property type="protein sequence ID" value="KKZ12005.1"/>
    <property type="molecule type" value="Genomic_DNA"/>
</dbReference>
<dbReference type="Gene3D" id="2.20.28.10">
    <property type="match status" value="1"/>
</dbReference>
<dbReference type="SUPFAM" id="SSF57802">
    <property type="entry name" value="Rubredoxin-like"/>
    <property type="match status" value="1"/>
</dbReference>
<protein>
    <recommendedName>
        <fullName evidence="6">Universal stress protein UspA</fullName>
    </recommendedName>
</protein>
<reference evidence="4 5" key="1">
    <citation type="submission" date="2015-02" db="EMBL/GenBank/DDBJ databases">
        <authorList>
            <person name="Slaby B."/>
            <person name="Hentschel U."/>
        </authorList>
    </citation>
    <scope>NUCLEOTIDE SEQUENCE [LARGE SCALE GENOMIC DNA]</scope>
    <source>
        <strain evidence="4">15L</strain>
    </source>
</reference>
<reference evidence="4 5" key="2">
    <citation type="submission" date="2015-05" db="EMBL/GenBank/DDBJ databases">
        <title>Lifestyle Evolution in Cyanobacterial Symbionts of Sponges.</title>
        <authorList>
            <person name="Burgsdorf I."/>
            <person name="Slaby B.M."/>
            <person name="Handley K.M."/>
            <person name="Haber M."/>
            <person name="Blom J."/>
            <person name="Marshall C.W."/>
            <person name="Gilbert J.A."/>
            <person name="Hentschel U."/>
            <person name="Steindler L."/>
        </authorList>
    </citation>
    <scope>NUCLEOTIDE SEQUENCE [LARGE SCALE GENOMIC DNA]</scope>
    <source>
        <strain evidence="4">15L</strain>
    </source>
</reference>
<dbReference type="PATRIC" id="fig|1608419.3.peg.303"/>
<feature type="domain" description="UspA" evidence="2">
    <location>
        <begin position="1"/>
        <end position="161"/>
    </location>
</feature>
<evidence type="ECO:0000313" key="4">
    <source>
        <dbReference type="EMBL" id="KKZ12005.1"/>
    </source>
</evidence>
<dbReference type="GO" id="GO:0016491">
    <property type="term" value="F:oxidoreductase activity"/>
    <property type="evidence" value="ECO:0007669"/>
    <property type="project" value="InterPro"/>
</dbReference>
<comment type="caution">
    <text evidence="4">The sequence shown here is derived from an EMBL/GenBank/DDBJ whole genome shotgun (WGS) entry which is preliminary data.</text>
</comment>
<feature type="domain" description="Light-independent protochlorophyllide reductase subunit B-like C-terminal" evidence="3">
    <location>
        <begin position="351"/>
        <end position="394"/>
    </location>
</feature>
<evidence type="ECO:0000259" key="2">
    <source>
        <dbReference type="Pfam" id="PF00582"/>
    </source>
</evidence>
<dbReference type="GO" id="GO:0015979">
    <property type="term" value="P:photosynthesis"/>
    <property type="evidence" value="ECO:0007669"/>
    <property type="project" value="InterPro"/>
</dbReference>
<dbReference type="SUPFAM" id="SSF52402">
    <property type="entry name" value="Adenine nucleotide alpha hydrolases-like"/>
    <property type="match status" value="2"/>
</dbReference>
<dbReference type="Pfam" id="PF08369">
    <property type="entry name" value="PCP_red"/>
    <property type="match status" value="1"/>
</dbReference>